<evidence type="ECO:0000259" key="8">
    <source>
        <dbReference type="Pfam" id="PF04545"/>
    </source>
</evidence>
<dbReference type="InterPro" id="IPR007630">
    <property type="entry name" value="RNA_pol_sigma70_r4"/>
</dbReference>
<protein>
    <recommendedName>
        <fullName evidence="6">RNA polymerase sigma factor</fullName>
    </recommendedName>
</protein>
<gene>
    <name evidence="9" type="ORF">AOZ06_15460</name>
</gene>
<dbReference type="STRING" id="860235.AOZ06_15460"/>
<dbReference type="Pfam" id="PF04542">
    <property type="entry name" value="Sigma70_r2"/>
    <property type="match status" value="1"/>
</dbReference>
<keyword evidence="10" id="KW-1185">Reference proteome</keyword>
<dbReference type="InterPro" id="IPR039425">
    <property type="entry name" value="RNA_pol_sigma-70-like"/>
</dbReference>
<keyword evidence="2 6" id="KW-0805">Transcription regulation</keyword>
<feature type="domain" description="RNA polymerase sigma-70 region 2" evidence="7">
    <location>
        <begin position="13"/>
        <end position="79"/>
    </location>
</feature>
<reference evidence="9 10" key="1">
    <citation type="submission" date="2015-07" db="EMBL/GenBank/DDBJ databases">
        <title>Genome sequencing of Kibdelosporangium phytohabitans.</title>
        <authorList>
            <person name="Qin S."/>
            <person name="Xing K."/>
        </authorList>
    </citation>
    <scope>NUCLEOTIDE SEQUENCE [LARGE SCALE GENOMIC DNA]</scope>
    <source>
        <strain evidence="9 10">KLBMP1111</strain>
    </source>
</reference>
<evidence type="ECO:0000256" key="5">
    <source>
        <dbReference type="ARBA" id="ARBA00023163"/>
    </source>
</evidence>
<keyword evidence="4 6" id="KW-0238">DNA-binding</keyword>
<dbReference type="PROSITE" id="PS01063">
    <property type="entry name" value="SIGMA70_ECF"/>
    <property type="match status" value="1"/>
</dbReference>
<dbReference type="GO" id="GO:0016987">
    <property type="term" value="F:sigma factor activity"/>
    <property type="evidence" value="ECO:0007669"/>
    <property type="project" value="UniProtKB-KW"/>
</dbReference>
<evidence type="ECO:0000313" key="9">
    <source>
        <dbReference type="EMBL" id="ALG08126.1"/>
    </source>
</evidence>
<feature type="domain" description="RNA polymerase sigma-70 region 4" evidence="8">
    <location>
        <begin position="110"/>
        <end position="158"/>
    </location>
</feature>
<dbReference type="InterPro" id="IPR013325">
    <property type="entry name" value="RNA_pol_sigma_r2"/>
</dbReference>
<dbReference type="PANTHER" id="PTHR43133:SF52">
    <property type="entry name" value="ECF RNA POLYMERASE SIGMA FACTOR SIGL"/>
    <property type="match status" value="1"/>
</dbReference>
<keyword evidence="5 6" id="KW-0804">Transcription</keyword>
<dbReference type="KEGG" id="kphy:AOZ06_15460"/>
<evidence type="ECO:0000256" key="1">
    <source>
        <dbReference type="ARBA" id="ARBA00010641"/>
    </source>
</evidence>
<dbReference type="InterPro" id="IPR007627">
    <property type="entry name" value="RNA_pol_sigma70_r2"/>
</dbReference>
<evidence type="ECO:0000313" key="10">
    <source>
        <dbReference type="Proteomes" id="UP000063699"/>
    </source>
</evidence>
<organism evidence="9 10">
    <name type="scientific">Kibdelosporangium phytohabitans</name>
    <dbReference type="NCBI Taxonomy" id="860235"/>
    <lineage>
        <taxon>Bacteria</taxon>
        <taxon>Bacillati</taxon>
        <taxon>Actinomycetota</taxon>
        <taxon>Actinomycetes</taxon>
        <taxon>Pseudonocardiales</taxon>
        <taxon>Pseudonocardiaceae</taxon>
        <taxon>Kibdelosporangium</taxon>
    </lineage>
</organism>
<dbReference type="InterPro" id="IPR000838">
    <property type="entry name" value="RNA_pol_sigma70_ECF_CS"/>
</dbReference>
<dbReference type="SUPFAM" id="SSF88659">
    <property type="entry name" value="Sigma3 and sigma4 domains of RNA polymerase sigma factors"/>
    <property type="match status" value="1"/>
</dbReference>
<dbReference type="PANTHER" id="PTHR43133">
    <property type="entry name" value="RNA POLYMERASE ECF-TYPE SIGMA FACTO"/>
    <property type="match status" value="1"/>
</dbReference>
<dbReference type="SUPFAM" id="SSF88946">
    <property type="entry name" value="Sigma2 domain of RNA polymerase sigma factors"/>
    <property type="match status" value="1"/>
</dbReference>
<evidence type="ECO:0000256" key="3">
    <source>
        <dbReference type="ARBA" id="ARBA00023082"/>
    </source>
</evidence>
<dbReference type="Gene3D" id="1.10.10.10">
    <property type="entry name" value="Winged helix-like DNA-binding domain superfamily/Winged helix DNA-binding domain"/>
    <property type="match status" value="1"/>
</dbReference>
<evidence type="ECO:0000256" key="2">
    <source>
        <dbReference type="ARBA" id="ARBA00023015"/>
    </source>
</evidence>
<comment type="similarity">
    <text evidence="1 6">Belongs to the sigma-70 factor family. ECF subfamily.</text>
</comment>
<dbReference type="NCBIfam" id="TIGR02937">
    <property type="entry name" value="sigma70-ECF"/>
    <property type="match status" value="1"/>
</dbReference>
<dbReference type="CDD" id="cd06171">
    <property type="entry name" value="Sigma70_r4"/>
    <property type="match status" value="1"/>
</dbReference>
<dbReference type="Gene3D" id="1.10.1740.10">
    <property type="match status" value="1"/>
</dbReference>
<dbReference type="Proteomes" id="UP000063699">
    <property type="component" value="Chromosome"/>
</dbReference>
<dbReference type="InterPro" id="IPR014284">
    <property type="entry name" value="RNA_pol_sigma-70_dom"/>
</dbReference>
<keyword evidence="3 6" id="KW-0731">Sigma factor</keyword>
<evidence type="ECO:0000256" key="6">
    <source>
        <dbReference type="RuleBase" id="RU000716"/>
    </source>
</evidence>
<sequence length="169" mass="18857">MNDSHMALLCALHDEHAAPLLRYVLRLTGDDQLAEDVVQEALLRAWKNPDVLAQGPSAARAWLYTVARNIVIDDRRSARARREIGLETVPERARSDPTESALDSWLVADALTQLTPEHRTVIVRAYYMGQSVAELAELLDVPAGTVRSRLHYGLRALRLALQERGVTGR</sequence>
<dbReference type="GO" id="GO:0006352">
    <property type="term" value="P:DNA-templated transcription initiation"/>
    <property type="evidence" value="ECO:0007669"/>
    <property type="project" value="InterPro"/>
</dbReference>
<evidence type="ECO:0000259" key="7">
    <source>
        <dbReference type="Pfam" id="PF04542"/>
    </source>
</evidence>
<dbReference type="AlphaFoldDB" id="A0A0N9HSW8"/>
<dbReference type="Pfam" id="PF04545">
    <property type="entry name" value="Sigma70_r4"/>
    <property type="match status" value="1"/>
</dbReference>
<accession>A0A0N9HSW8</accession>
<dbReference type="InterPro" id="IPR013324">
    <property type="entry name" value="RNA_pol_sigma_r3/r4-like"/>
</dbReference>
<dbReference type="EMBL" id="CP012752">
    <property type="protein sequence ID" value="ALG08126.1"/>
    <property type="molecule type" value="Genomic_DNA"/>
</dbReference>
<proteinExistence type="inferred from homology"/>
<name>A0A0N9HSW8_9PSEU</name>
<dbReference type="GO" id="GO:0003677">
    <property type="term" value="F:DNA binding"/>
    <property type="evidence" value="ECO:0007669"/>
    <property type="project" value="UniProtKB-KW"/>
</dbReference>
<dbReference type="InterPro" id="IPR036388">
    <property type="entry name" value="WH-like_DNA-bd_sf"/>
</dbReference>
<evidence type="ECO:0000256" key="4">
    <source>
        <dbReference type="ARBA" id="ARBA00023125"/>
    </source>
</evidence>
<dbReference type="NCBIfam" id="NF007227">
    <property type="entry name" value="PRK09645.1"/>
    <property type="match status" value="1"/>
</dbReference>